<dbReference type="SUPFAM" id="SSF63829">
    <property type="entry name" value="Calcium-dependent phosphotriesterase"/>
    <property type="match status" value="1"/>
</dbReference>
<dbReference type="Proteomes" id="UP000419138">
    <property type="component" value="Unassembled WGS sequence"/>
</dbReference>
<organism evidence="1 2">
    <name type="scientific">Streptomyces jumonjinensis</name>
    <dbReference type="NCBI Taxonomy" id="1945"/>
    <lineage>
        <taxon>Bacteria</taxon>
        <taxon>Bacillati</taxon>
        <taxon>Actinomycetota</taxon>
        <taxon>Actinomycetes</taxon>
        <taxon>Kitasatosporales</taxon>
        <taxon>Streptomycetaceae</taxon>
        <taxon>Streptomyces</taxon>
    </lineage>
</organism>
<proteinExistence type="predicted"/>
<evidence type="ECO:0000313" key="1">
    <source>
        <dbReference type="EMBL" id="MQT00571.1"/>
    </source>
</evidence>
<dbReference type="Pfam" id="PF09684">
    <property type="entry name" value="Tail_P2_I"/>
    <property type="match status" value="1"/>
</dbReference>
<dbReference type="OrthoDB" id="3275018at2"/>
<gene>
    <name evidence="1" type="ORF">FF041_10120</name>
</gene>
<evidence type="ECO:0000313" key="2">
    <source>
        <dbReference type="Proteomes" id="UP000419138"/>
    </source>
</evidence>
<comment type="caution">
    <text evidence="1">The sequence shown here is derived from an EMBL/GenBank/DDBJ whole genome shotgun (WGS) entry which is preliminary data.</text>
</comment>
<dbReference type="RefSeq" id="WP_153522201.1">
    <property type="nucleotide sequence ID" value="NZ_JBEPDZ010000044.1"/>
</dbReference>
<dbReference type="InterPro" id="IPR011748">
    <property type="entry name" value="Unchr_phage_tail-like"/>
</dbReference>
<dbReference type="EMBL" id="VCLA01000082">
    <property type="protein sequence ID" value="MQT00571.1"/>
    <property type="molecule type" value="Genomic_DNA"/>
</dbReference>
<dbReference type="NCBIfam" id="TIGR02242">
    <property type="entry name" value="tail_TIGR02242"/>
    <property type="match status" value="1"/>
</dbReference>
<dbReference type="AlphaFoldDB" id="A0A646KES7"/>
<reference evidence="1 2" key="1">
    <citation type="submission" date="2019-05" db="EMBL/GenBank/DDBJ databases">
        <title>Comparative genomics and metabolomics analyses of clavulanic acid producing Streptomyces species provides insight into specialized metabolism and evolution of beta-lactam biosynthetic gene clusters.</title>
        <authorList>
            <person name="Moore M.A."/>
            <person name="Cruz-Morales P."/>
            <person name="Barona Gomez F."/>
            <person name="Kapil T."/>
        </authorList>
    </citation>
    <scope>NUCLEOTIDE SEQUENCE [LARGE SCALE GENOMIC DNA]</scope>
    <source>
        <strain evidence="1 2">NRRL 5741</strain>
    </source>
</reference>
<accession>A0A646KES7</accession>
<keyword evidence="2" id="KW-1185">Reference proteome</keyword>
<protein>
    <submittedName>
        <fullName evidence="1">Phage tail protein</fullName>
    </submittedName>
</protein>
<name>A0A646KES7_STRJU</name>
<sequence>MTCASQPPTFRLLDARTGWEQYTGADGPGTENVVGFDDETGIRLAHQGSAPQGPARGELLPWFPDRRLTPGCRPCAWYLLAPGPPRLLRRDVCAGDWPPLWPADCAPDPLREPVSVAARGHRVAVVESDRVLVWRREGAQLAGVIRAERPRWAALGPGDEVLVACAGSTVLRRFGSAGRPRGVLRTGVPGEIVGLRTGPGRTIWLLTDDGARLRIHQGGPGRPFRTASPAELAAALPPSTLLSADENGFCLREDGPDSTVTACFTWQGRARDAVPPATVAYAPTGSYLTGLIDSGLSRCRWHRVRVDADIPPGTAVAVAIVVSEDGRYEDSDWQTAAHGSTDFLVDQPPGRFLRLRLRLSGDGGTTPVVRRVRLDFPRTTSADLLPPAFRQDPAADDFTERFLSLFDASLAELDRMIERYPALLDPAGVPDRVLPWLAGLLGLSFEAGWDADTRRALLAAAPALYRRRGTPWALREAVRIVFGVAPVIDELAADRRWARIGESAGGAGPGLGAVRLSGRSTSRFRIGGSALGAAPLRAFGDPDADPLTAHAHRFRVLLPAGSADEDALRRLVERQAPAHTVGSVRTGGAGFVVGSRSAVGVDTAFVPLPPPVLGGERPLRLNRDGVLRPGPQGARHGVSVGVASAVGVHTELS</sequence>
<dbReference type="InterPro" id="IPR006521">
    <property type="entry name" value="Tail_protein_I"/>
</dbReference>